<evidence type="ECO:0000259" key="2">
    <source>
        <dbReference type="PROSITE" id="PS51186"/>
    </source>
</evidence>
<evidence type="ECO:0000313" key="8">
    <source>
        <dbReference type="Proteomes" id="UP000094869"/>
    </source>
</evidence>
<evidence type="ECO:0000313" key="6">
    <source>
        <dbReference type="Proteomes" id="UP000094067"/>
    </source>
</evidence>
<dbReference type="PANTHER" id="PTHR13947">
    <property type="entry name" value="GNAT FAMILY N-ACETYLTRANSFERASE"/>
    <property type="match status" value="1"/>
</dbReference>
<dbReference type="EC" id="2.3.1.-" evidence="3"/>
<dbReference type="CDD" id="cd04301">
    <property type="entry name" value="NAT_SF"/>
    <property type="match status" value="1"/>
</dbReference>
<dbReference type="EMBL" id="MEHA01000029">
    <property type="protein sequence ID" value="ODR44606.1"/>
    <property type="molecule type" value="Genomic_DNA"/>
</dbReference>
<dbReference type="EMBL" id="MEHD01000008">
    <property type="protein sequence ID" value="ODR61039.1"/>
    <property type="molecule type" value="Genomic_DNA"/>
</dbReference>
<dbReference type="OrthoDB" id="9795206at2"/>
<proteinExistence type="predicted"/>
<dbReference type="PROSITE" id="PS51186">
    <property type="entry name" value="GNAT"/>
    <property type="match status" value="1"/>
</dbReference>
<dbReference type="PANTHER" id="PTHR13947:SF37">
    <property type="entry name" value="LD18367P"/>
    <property type="match status" value="1"/>
</dbReference>
<comment type="caution">
    <text evidence="3">The sequence shown here is derived from an EMBL/GenBank/DDBJ whole genome shotgun (WGS) entry which is preliminary data.</text>
</comment>
<evidence type="ECO:0000313" key="3">
    <source>
        <dbReference type="EMBL" id="ODM01911.1"/>
    </source>
</evidence>
<evidence type="ECO:0000313" key="7">
    <source>
        <dbReference type="Proteomes" id="UP000094271"/>
    </source>
</evidence>
<dbReference type="InterPro" id="IPR050769">
    <property type="entry name" value="NAT_camello-type"/>
</dbReference>
<evidence type="ECO:0000313" key="5">
    <source>
        <dbReference type="EMBL" id="ODR61039.1"/>
    </source>
</evidence>
<reference evidence="5 8" key="2">
    <citation type="submission" date="2016-08" db="EMBL/GenBank/DDBJ databases">
        <title>Characterization of Isolates of Eisenbergiella tayi Derived from Blood Cultures, Using Whole Genome Sequencing.</title>
        <authorList>
            <person name="Bernier A.-M."/>
            <person name="Burdz T."/>
            <person name="Wiebe D."/>
            <person name="Bernard K."/>
        </authorList>
    </citation>
    <scope>NUCLEOTIDE SEQUENCE [LARGE SCALE GENOMIC DNA]</scope>
    <source>
        <strain evidence="5 8">NML120146</strain>
    </source>
</reference>
<feature type="domain" description="N-acetyltransferase" evidence="2">
    <location>
        <begin position="5"/>
        <end position="164"/>
    </location>
</feature>
<dbReference type="GO" id="GO:0008080">
    <property type="term" value="F:N-acetyltransferase activity"/>
    <property type="evidence" value="ECO:0007669"/>
    <property type="project" value="InterPro"/>
</dbReference>
<organism evidence="3 6">
    <name type="scientific">Eisenbergiella tayi</name>
    <dbReference type="NCBI Taxonomy" id="1432052"/>
    <lineage>
        <taxon>Bacteria</taxon>
        <taxon>Bacillati</taxon>
        <taxon>Bacillota</taxon>
        <taxon>Clostridia</taxon>
        <taxon>Lachnospirales</taxon>
        <taxon>Lachnospiraceae</taxon>
        <taxon>Eisenbergiella</taxon>
    </lineage>
</organism>
<evidence type="ECO:0000256" key="1">
    <source>
        <dbReference type="ARBA" id="ARBA00022679"/>
    </source>
</evidence>
<dbReference type="Pfam" id="PF00583">
    <property type="entry name" value="Acetyltransf_1"/>
    <property type="match status" value="1"/>
</dbReference>
<dbReference type="RefSeq" id="WP_069155170.1">
    <property type="nucleotide sequence ID" value="NZ_DBFYTW010000081.1"/>
</dbReference>
<dbReference type="Proteomes" id="UP000094869">
    <property type="component" value="Unassembled WGS sequence"/>
</dbReference>
<keyword evidence="3" id="KW-0012">Acyltransferase</keyword>
<dbReference type="Gene3D" id="3.40.630.30">
    <property type="match status" value="1"/>
</dbReference>
<reference evidence="3 6" key="1">
    <citation type="submission" date="2016-07" db="EMBL/GenBank/DDBJ databases">
        <title>Characterization of isolates of Eisenbergiella tayi derived from blood cultures, using whole genome sequencing.</title>
        <authorList>
            <person name="Burdz T."/>
            <person name="Wiebe D."/>
            <person name="Huynh C."/>
            <person name="Bernard K."/>
        </authorList>
    </citation>
    <scope>NUCLEOTIDE SEQUENCE [LARGE SCALE GENOMIC DNA]</scope>
    <source>
        <strain evidence="3 6">NML 110608</strain>
    </source>
</reference>
<sequence length="164" mass="18934">MKIAYEYVKIPNNDFVLLCSLLDEHLNDIVGGEIQRSQYLQYNLTDNIHDIVIAYEIKEGEKIPVGCGSFKRYIPEEGEGNLKETAEIKRMFIKEELRGYGIGKEILSVLENKAKEQAFRKIILETGRPLAAAMKLYMKFGFHIINNYGQYKDMNDSVCMEKKL</sequence>
<dbReference type="Proteomes" id="UP000094271">
    <property type="component" value="Unassembled WGS sequence"/>
</dbReference>
<dbReference type="InterPro" id="IPR016181">
    <property type="entry name" value="Acyl_CoA_acyltransferase"/>
</dbReference>
<name>A0A1E3A0H5_9FIRM</name>
<dbReference type="SUPFAM" id="SSF55729">
    <property type="entry name" value="Acyl-CoA N-acyltransferases (Nat)"/>
    <property type="match status" value="1"/>
</dbReference>
<dbReference type="Proteomes" id="UP000094067">
    <property type="component" value="Unassembled WGS sequence"/>
</dbReference>
<dbReference type="InterPro" id="IPR000182">
    <property type="entry name" value="GNAT_dom"/>
</dbReference>
<keyword evidence="8" id="KW-1185">Reference proteome</keyword>
<gene>
    <name evidence="3" type="primary">ysnE</name>
    <name evidence="4" type="ORF">BEI59_27820</name>
    <name evidence="3" type="ORF">BEI61_05910</name>
    <name evidence="5" type="ORF">BEI63_02795</name>
</gene>
<keyword evidence="1 3" id="KW-0808">Transferase</keyword>
<reference evidence="4 7" key="3">
    <citation type="submission" date="2016-08" db="EMBL/GenBank/DDBJ databases">
        <authorList>
            <person name="Seilhamer J.J."/>
        </authorList>
    </citation>
    <scope>NUCLEOTIDE SEQUENCE [LARGE SCALE GENOMIC DNA]</scope>
    <source>
        <strain evidence="4 7">NML150140-1</strain>
    </source>
</reference>
<protein>
    <submittedName>
        <fullName evidence="3">Putative N-acetyltransferase YsnE</fullName>
        <ecNumber evidence="3">2.3.1.-</ecNumber>
    </submittedName>
</protein>
<dbReference type="EMBL" id="MCGH01000005">
    <property type="protein sequence ID" value="ODM01911.1"/>
    <property type="molecule type" value="Genomic_DNA"/>
</dbReference>
<evidence type="ECO:0000313" key="4">
    <source>
        <dbReference type="EMBL" id="ODR44606.1"/>
    </source>
</evidence>
<accession>A0A1E3A0H5</accession>
<dbReference type="AlphaFoldDB" id="A0A1E3A0H5"/>